<protein>
    <submittedName>
        <fullName evidence="2">Uncharacterized protein</fullName>
    </submittedName>
</protein>
<dbReference type="EMBL" id="DMAI01000062">
    <property type="protein sequence ID" value="HAE46537.1"/>
    <property type="molecule type" value="Genomic_DNA"/>
</dbReference>
<reference evidence="2 3" key="1">
    <citation type="journal article" date="2018" name="Nat. Biotechnol.">
        <title>A standardized bacterial taxonomy based on genome phylogeny substantially revises the tree of life.</title>
        <authorList>
            <person name="Parks D.H."/>
            <person name="Chuvochina M."/>
            <person name="Waite D.W."/>
            <person name="Rinke C."/>
            <person name="Skarshewski A."/>
            <person name="Chaumeil P.A."/>
            <person name="Hugenholtz P."/>
        </authorList>
    </citation>
    <scope>NUCLEOTIDE SEQUENCE [LARGE SCALE GENOMIC DNA]</scope>
    <source>
        <strain evidence="2">UBA8739</strain>
    </source>
</reference>
<gene>
    <name evidence="2" type="ORF">DCK97_03865</name>
</gene>
<proteinExistence type="predicted"/>
<dbReference type="AlphaFoldDB" id="A0A3B9IGX1"/>
<evidence type="ECO:0000313" key="3">
    <source>
        <dbReference type="Proteomes" id="UP000257706"/>
    </source>
</evidence>
<organism evidence="2 3">
    <name type="scientific">Tistrella mobilis</name>
    <dbReference type="NCBI Taxonomy" id="171437"/>
    <lineage>
        <taxon>Bacteria</taxon>
        <taxon>Pseudomonadati</taxon>
        <taxon>Pseudomonadota</taxon>
        <taxon>Alphaproteobacteria</taxon>
        <taxon>Geminicoccales</taxon>
        <taxon>Geminicoccaceae</taxon>
        <taxon>Tistrella</taxon>
    </lineage>
</organism>
<comment type="caution">
    <text evidence="2">The sequence shown here is derived from an EMBL/GenBank/DDBJ whole genome shotgun (WGS) entry which is preliminary data.</text>
</comment>
<evidence type="ECO:0000313" key="2">
    <source>
        <dbReference type="EMBL" id="HAE46537.1"/>
    </source>
</evidence>
<feature type="region of interest" description="Disordered" evidence="1">
    <location>
        <begin position="165"/>
        <end position="188"/>
    </location>
</feature>
<evidence type="ECO:0000256" key="1">
    <source>
        <dbReference type="SAM" id="MobiDB-lite"/>
    </source>
</evidence>
<dbReference type="Proteomes" id="UP000257706">
    <property type="component" value="Unassembled WGS sequence"/>
</dbReference>
<feature type="compositionally biased region" description="Low complexity" evidence="1">
    <location>
        <begin position="209"/>
        <end position="252"/>
    </location>
</feature>
<accession>A0A3B9IGX1</accession>
<name>A0A3B9IGX1_9PROT</name>
<sequence length="294" mass="29192">MFVDASRGYRYDTPAWAGGEPARTSSTDTAQADRSTTAGKTAQAEPVGFWGEDGFSFGDLLDIVNPLQQLPVVGTVYRALTGDTISPGARMIGGIAFGGPIGAIGAMMENATMDASGHTAGDRALAALIGEDEDTGGTALAAADAASGRVESAADDGARIAASQTASLAAPAGRPVGAKDVPAEDGDQGMSEAQFAALLGAFGAAAPAAANGNRPAGGAATDAQTTDAPTTGAQASIAATADRAPRTRTTTPAEERLAANDLSTARGRNGRPSEREIEAMLRQSVPAGSAGSTP</sequence>
<feature type="compositionally biased region" description="Polar residues" evidence="1">
    <location>
        <begin position="23"/>
        <end position="40"/>
    </location>
</feature>
<feature type="non-terminal residue" evidence="2">
    <location>
        <position position="294"/>
    </location>
</feature>
<feature type="region of interest" description="Disordered" evidence="1">
    <location>
        <begin position="209"/>
        <end position="294"/>
    </location>
</feature>
<feature type="region of interest" description="Disordered" evidence="1">
    <location>
        <begin position="14"/>
        <end position="43"/>
    </location>
</feature>